<feature type="region of interest" description="Disordered" evidence="1">
    <location>
        <begin position="12"/>
        <end position="60"/>
    </location>
</feature>
<feature type="non-terminal residue" evidence="2">
    <location>
        <position position="1"/>
    </location>
</feature>
<name>A0ABN9WMR6_9DINO</name>
<evidence type="ECO:0000313" key="2">
    <source>
        <dbReference type="EMBL" id="CAK0887913.1"/>
    </source>
</evidence>
<reference evidence="2" key="1">
    <citation type="submission" date="2023-10" db="EMBL/GenBank/DDBJ databases">
        <authorList>
            <person name="Chen Y."/>
            <person name="Shah S."/>
            <person name="Dougan E. K."/>
            <person name="Thang M."/>
            <person name="Chan C."/>
        </authorList>
    </citation>
    <scope>NUCLEOTIDE SEQUENCE [LARGE SCALE GENOMIC DNA]</scope>
</reference>
<proteinExistence type="predicted"/>
<dbReference type="Proteomes" id="UP001189429">
    <property type="component" value="Unassembled WGS sequence"/>
</dbReference>
<feature type="compositionally biased region" description="Polar residues" evidence="1">
    <location>
        <begin position="153"/>
        <end position="163"/>
    </location>
</feature>
<comment type="caution">
    <text evidence="2">The sequence shown here is derived from an EMBL/GenBank/DDBJ whole genome shotgun (WGS) entry which is preliminary data.</text>
</comment>
<feature type="compositionally biased region" description="Low complexity" evidence="1">
    <location>
        <begin position="126"/>
        <end position="152"/>
    </location>
</feature>
<protein>
    <submittedName>
        <fullName evidence="2">Uncharacterized protein</fullName>
    </submittedName>
</protein>
<gene>
    <name evidence="2" type="ORF">PCOR1329_LOCUS68822</name>
</gene>
<feature type="compositionally biased region" description="Low complexity" evidence="1">
    <location>
        <begin position="51"/>
        <end position="60"/>
    </location>
</feature>
<accession>A0ABN9WMR6</accession>
<keyword evidence="3" id="KW-1185">Reference proteome</keyword>
<dbReference type="EMBL" id="CAUYUJ010018998">
    <property type="protein sequence ID" value="CAK0887913.1"/>
    <property type="molecule type" value="Genomic_DNA"/>
</dbReference>
<feature type="region of interest" description="Disordered" evidence="1">
    <location>
        <begin position="96"/>
        <end position="165"/>
    </location>
</feature>
<evidence type="ECO:0000313" key="3">
    <source>
        <dbReference type="Proteomes" id="UP001189429"/>
    </source>
</evidence>
<feature type="compositionally biased region" description="Low complexity" evidence="1">
    <location>
        <begin position="105"/>
        <end position="119"/>
    </location>
</feature>
<organism evidence="2 3">
    <name type="scientific">Prorocentrum cordatum</name>
    <dbReference type="NCBI Taxonomy" id="2364126"/>
    <lineage>
        <taxon>Eukaryota</taxon>
        <taxon>Sar</taxon>
        <taxon>Alveolata</taxon>
        <taxon>Dinophyceae</taxon>
        <taxon>Prorocentrales</taxon>
        <taxon>Prorocentraceae</taxon>
        <taxon>Prorocentrum</taxon>
    </lineage>
</organism>
<evidence type="ECO:0000256" key="1">
    <source>
        <dbReference type="SAM" id="MobiDB-lite"/>
    </source>
</evidence>
<sequence length="313" mass="31509">AAGAAVFLDSLADCSDDDGGAPRDSQLDGVALDDGDAAGRMADEGGGASAGGLADLPLRPAAAGGLRGALRAPGGTTGAPDDVHLADTLVDLDAVGLDAEGPGQPAARDAGPSPARSSPGSPPPSQSRAEAAAAAAASSAPAQEPSMAAAPATTSQATETAGLSETAPAAAAAAFLCQAMAAPPRHETERLGQPTGANYASVRAGEAHAAVPQLLKAYTLKVSQRISSRISLTDSCVHNQSRWNMVSFASMTKRNALICIGGRPDRSIVEIKLERPGDAAKVIRCKLWQRVEDVNPAPGGWVVLHALRPARQN</sequence>